<keyword evidence="4" id="KW-1185">Reference proteome</keyword>
<proteinExistence type="predicted"/>
<evidence type="ECO:0000259" key="1">
    <source>
        <dbReference type="Pfam" id="PF12204"/>
    </source>
</evidence>
<dbReference type="OrthoDB" id="465937at2"/>
<dbReference type="Proteomes" id="UP000003959">
    <property type="component" value="Unassembled WGS sequence"/>
</dbReference>
<protein>
    <submittedName>
        <fullName evidence="3">Uncharacterized protein</fullName>
    </submittedName>
</protein>
<dbReference type="HOGENOM" id="CLU_091265_0_0_3"/>
<dbReference type="SUPFAM" id="SSF50814">
    <property type="entry name" value="Lipocalins"/>
    <property type="match status" value="2"/>
</dbReference>
<gene>
    <name evidence="3" type="ORF">LYNGBM3L_52580</name>
</gene>
<dbReference type="InterPro" id="IPR022017">
    <property type="entry name" value="BFA1-like_DUF3598"/>
</dbReference>
<dbReference type="InterPro" id="IPR012674">
    <property type="entry name" value="Calycin"/>
</dbReference>
<dbReference type="EMBL" id="GL890956">
    <property type="protein sequence ID" value="EGJ30296.1"/>
    <property type="molecule type" value="Genomic_DNA"/>
</dbReference>
<feature type="domain" description="Biogenesis factor required for ATP synthase 1-like C-terminal" evidence="2">
    <location>
        <begin position="202"/>
        <end position="255"/>
    </location>
</feature>
<evidence type="ECO:0000259" key="2">
    <source>
        <dbReference type="Pfam" id="PF21053"/>
    </source>
</evidence>
<dbReference type="InterPro" id="IPR048378">
    <property type="entry name" value="BFA1-like_C"/>
</dbReference>
<dbReference type="AlphaFoldDB" id="F4XZ05"/>
<sequence length="267" mass="30582">MDLKEQNWKNFTANHLRDWHGIWTRYSPEGEIIESFQSLRSFRSNPEQTEIYHTNRYIYADGRIEEKKWHSNKQDKVLPDGIVHPAFPSMRSFFFEQGAATWSAKQLEPGSVFQPAELFLKHEDIRHSVAILYDSNGSLMRTVSIREDAAGFPSKYWSKEINLLPERNLSGNWQGTSVTMTPDLKVSEPIATQLHWPLAGNKMFFFPDGISLSCPEQVNIGTSFNIAANWLITPSDLQQLRVKYDESGALYSLTLEEFYLSDAGGNP</sequence>
<dbReference type="Gene3D" id="2.40.128.20">
    <property type="match status" value="2"/>
</dbReference>
<accession>F4XZ05</accession>
<dbReference type="eggNOG" id="ENOG502ZC8K">
    <property type="taxonomic scope" value="Bacteria"/>
</dbReference>
<organism evidence="3 4">
    <name type="scientific">Moorena producens 3L</name>
    <dbReference type="NCBI Taxonomy" id="489825"/>
    <lineage>
        <taxon>Bacteria</taxon>
        <taxon>Bacillati</taxon>
        <taxon>Cyanobacteriota</taxon>
        <taxon>Cyanophyceae</taxon>
        <taxon>Coleofasciculales</taxon>
        <taxon>Coleofasciculaceae</taxon>
        <taxon>Moorena</taxon>
    </lineage>
</organism>
<feature type="domain" description="DUF3598" evidence="1">
    <location>
        <begin position="5"/>
        <end position="152"/>
    </location>
</feature>
<dbReference type="Pfam" id="PF12204">
    <property type="entry name" value="DUF3598_N"/>
    <property type="match status" value="1"/>
</dbReference>
<dbReference type="RefSeq" id="WP_008188174.1">
    <property type="nucleotide sequence ID" value="NZ_GL890956.1"/>
</dbReference>
<name>F4XZ05_9CYAN</name>
<reference evidence="4" key="1">
    <citation type="journal article" date="2011" name="Proc. Natl. Acad. Sci. U.S.A.">
        <title>Genomic insights into the physiology and ecology of the marine filamentous cyanobacterium Lyngbya majuscula.</title>
        <authorList>
            <person name="Jones A.C."/>
            <person name="Monroe E.A."/>
            <person name="Podell S."/>
            <person name="Hess W.R."/>
            <person name="Klages S."/>
            <person name="Esquenazi E."/>
            <person name="Niessen S."/>
            <person name="Hoover H."/>
            <person name="Rothmann M."/>
            <person name="Lasken R.S."/>
            <person name="Yates J.R.III."/>
            <person name="Reinhardt R."/>
            <person name="Kube M."/>
            <person name="Burkart M.D."/>
            <person name="Allen E.E."/>
            <person name="Dorrestein P.C."/>
            <person name="Gerwick W.H."/>
            <person name="Gerwick L."/>
        </authorList>
    </citation>
    <scope>NUCLEOTIDE SEQUENCE [LARGE SCALE GENOMIC DNA]</scope>
    <source>
        <strain evidence="4">3L</strain>
    </source>
</reference>
<evidence type="ECO:0000313" key="4">
    <source>
        <dbReference type="Proteomes" id="UP000003959"/>
    </source>
</evidence>
<evidence type="ECO:0000313" key="3">
    <source>
        <dbReference type="EMBL" id="EGJ30296.1"/>
    </source>
</evidence>
<dbReference type="Pfam" id="PF21053">
    <property type="entry name" value="BFA1_C"/>
    <property type="match status" value="1"/>
</dbReference>